<name>A0A9P6JLG6_9AGAR</name>
<evidence type="ECO:0000313" key="4">
    <source>
        <dbReference type="Proteomes" id="UP000807306"/>
    </source>
</evidence>
<feature type="region of interest" description="Disordered" evidence="1">
    <location>
        <begin position="381"/>
        <end position="438"/>
    </location>
</feature>
<protein>
    <recommendedName>
        <fullName evidence="2">BAH domain-containing protein</fullName>
    </recommendedName>
</protein>
<organism evidence="3 4">
    <name type="scientific">Crepidotus variabilis</name>
    <dbReference type="NCBI Taxonomy" id="179855"/>
    <lineage>
        <taxon>Eukaryota</taxon>
        <taxon>Fungi</taxon>
        <taxon>Dikarya</taxon>
        <taxon>Basidiomycota</taxon>
        <taxon>Agaricomycotina</taxon>
        <taxon>Agaricomycetes</taxon>
        <taxon>Agaricomycetidae</taxon>
        <taxon>Agaricales</taxon>
        <taxon>Agaricineae</taxon>
        <taxon>Crepidotaceae</taxon>
        <taxon>Crepidotus</taxon>
    </lineage>
</organism>
<evidence type="ECO:0000259" key="2">
    <source>
        <dbReference type="PROSITE" id="PS51038"/>
    </source>
</evidence>
<dbReference type="EMBL" id="MU157886">
    <property type="protein sequence ID" value="KAF9525287.1"/>
    <property type="molecule type" value="Genomic_DNA"/>
</dbReference>
<reference evidence="3" key="1">
    <citation type="submission" date="2020-11" db="EMBL/GenBank/DDBJ databases">
        <authorList>
            <consortium name="DOE Joint Genome Institute"/>
            <person name="Ahrendt S."/>
            <person name="Riley R."/>
            <person name="Andreopoulos W."/>
            <person name="Labutti K."/>
            <person name="Pangilinan J."/>
            <person name="Ruiz-Duenas F.J."/>
            <person name="Barrasa J.M."/>
            <person name="Sanchez-Garcia M."/>
            <person name="Camarero S."/>
            <person name="Miyauchi S."/>
            <person name="Serrano A."/>
            <person name="Linde D."/>
            <person name="Babiker R."/>
            <person name="Drula E."/>
            <person name="Ayuso-Fernandez I."/>
            <person name="Pacheco R."/>
            <person name="Padilla G."/>
            <person name="Ferreira P."/>
            <person name="Barriuso J."/>
            <person name="Kellner H."/>
            <person name="Castanera R."/>
            <person name="Alfaro M."/>
            <person name="Ramirez L."/>
            <person name="Pisabarro A.G."/>
            <person name="Kuo A."/>
            <person name="Tritt A."/>
            <person name="Lipzen A."/>
            <person name="He G."/>
            <person name="Yan M."/>
            <person name="Ng V."/>
            <person name="Cullen D."/>
            <person name="Martin F."/>
            <person name="Rosso M.-N."/>
            <person name="Henrissat B."/>
            <person name="Hibbett D."/>
            <person name="Martinez A.T."/>
            <person name="Grigoriev I.V."/>
        </authorList>
    </citation>
    <scope>NUCLEOTIDE SEQUENCE</scope>
    <source>
        <strain evidence="3">CBS 506.95</strain>
    </source>
</reference>
<feature type="domain" description="BAH" evidence="2">
    <location>
        <begin position="55"/>
        <end position="186"/>
    </location>
</feature>
<feature type="compositionally biased region" description="Acidic residues" evidence="1">
    <location>
        <begin position="386"/>
        <end position="401"/>
    </location>
</feature>
<accession>A0A9P6JLG6</accession>
<sequence length="558" mass="61841">MAGSGKKASKNTKATASKVPQDAEGMRNVAPTAASWKNMTVFKKFVVTGKDGENHTYEKGYYALVLPHGRDPDARQSLESYWVARVKDIRAEVFPDGSNLVWVQVQWFYSGKDTSDVVKSFDRQHVGKFERIFSDHLDFVEPEAFDEAITVYKLNETDHEQCFIPEESFFRRYTLEYKRRTLSPKASLNSCFSGCKRPYSPDKTDLDDLMYFCPRPQCRRAWHHSCLLKADSLEKATSSSNSAKPSAQPKPPISKTTIKIPSPTKLGKNQQEDTDTIQVTRMARKQVTRTPKPPTAPQNRKSSLRSSKSQKEREEEEETFAILLPALLTQSTVMEVDLEIQPSKGPPMTLSARALRLLASSPDADEEVDLYALIPSRVADPSLMDVDSDDDAEGEDDSEAEEPSKKRRRGRPPKKPAPRKIAKRTRSSVTTPSRSALPTLLSTIPPELLAIATQPLTRGGAFTAGGVAGNIGMVTCARRLVYAALQMGDGIETTQGWEDNVLGDDREKLEVTVKNAIVKVKVEDEEGTSSGSRSKKTKKTIGCDELPSFLCPSCQGAI</sequence>
<feature type="region of interest" description="Disordered" evidence="1">
    <location>
        <begin position="1"/>
        <end position="27"/>
    </location>
</feature>
<evidence type="ECO:0000313" key="3">
    <source>
        <dbReference type="EMBL" id="KAF9525287.1"/>
    </source>
</evidence>
<dbReference type="GO" id="GO:0003682">
    <property type="term" value="F:chromatin binding"/>
    <property type="evidence" value="ECO:0007669"/>
    <property type="project" value="InterPro"/>
</dbReference>
<dbReference type="PROSITE" id="PS51038">
    <property type="entry name" value="BAH"/>
    <property type="match status" value="1"/>
</dbReference>
<keyword evidence="4" id="KW-1185">Reference proteome</keyword>
<gene>
    <name evidence="3" type="ORF">CPB83DRAFT_859833</name>
</gene>
<dbReference type="Gene3D" id="2.30.30.490">
    <property type="match status" value="1"/>
</dbReference>
<dbReference type="PANTHER" id="PTHR46364">
    <property type="entry name" value="OS08G0421900 PROTEIN"/>
    <property type="match status" value="1"/>
</dbReference>
<dbReference type="CDD" id="cd04370">
    <property type="entry name" value="BAH"/>
    <property type="match status" value="1"/>
</dbReference>
<dbReference type="InterPro" id="IPR043151">
    <property type="entry name" value="BAH_sf"/>
</dbReference>
<proteinExistence type="predicted"/>
<evidence type="ECO:0000256" key="1">
    <source>
        <dbReference type="SAM" id="MobiDB-lite"/>
    </source>
</evidence>
<dbReference type="AlphaFoldDB" id="A0A9P6JLG6"/>
<dbReference type="InterPro" id="IPR001025">
    <property type="entry name" value="BAH_dom"/>
</dbReference>
<feature type="compositionally biased region" description="Basic residues" evidence="1">
    <location>
        <begin position="405"/>
        <end position="426"/>
    </location>
</feature>
<dbReference type="Proteomes" id="UP000807306">
    <property type="component" value="Unassembled WGS sequence"/>
</dbReference>
<feature type="compositionally biased region" description="Low complexity" evidence="1">
    <location>
        <begin position="1"/>
        <end position="18"/>
    </location>
</feature>
<feature type="region of interest" description="Disordered" evidence="1">
    <location>
        <begin position="237"/>
        <end position="318"/>
    </location>
</feature>
<comment type="caution">
    <text evidence="3">The sequence shown here is derived from an EMBL/GenBank/DDBJ whole genome shotgun (WGS) entry which is preliminary data.</text>
</comment>
<dbReference type="OrthoDB" id="10259622at2759"/>